<evidence type="ECO:0000313" key="1">
    <source>
        <dbReference type="EMBL" id="SDJ16960.1"/>
    </source>
</evidence>
<organism evidence="1 2">
    <name type="scientific">Rhodococcus triatomae</name>
    <dbReference type="NCBI Taxonomy" id="300028"/>
    <lineage>
        <taxon>Bacteria</taxon>
        <taxon>Bacillati</taxon>
        <taxon>Actinomycetota</taxon>
        <taxon>Actinomycetes</taxon>
        <taxon>Mycobacteriales</taxon>
        <taxon>Nocardiaceae</taxon>
        <taxon>Rhodococcus</taxon>
    </lineage>
</organism>
<dbReference type="EMBL" id="FNDN01000018">
    <property type="protein sequence ID" value="SDJ16960.1"/>
    <property type="molecule type" value="Genomic_DNA"/>
</dbReference>
<gene>
    <name evidence="1" type="ORF">SAMN05444695_11811</name>
</gene>
<name>A0A1G8RKR9_9NOCA</name>
<keyword evidence="2" id="KW-1185">Reference proteome</keyword>
<dbReference type="RefSeq" id="WP_072739853.1">
    <property type="nucleotide sequence ID" value="NZ_CP048813.1"/>
</dbReference>
<protein>
    <submittedName>
        <fullName evidence="1">Uncharacterized protein</fullName>
    </submittedName>
</protein>
<sequence>MTDTEKRWYDPNTVRSASIYAISVIVVALLAMGAILAWVGMDDTQCPPDSGFVCDDTQQLLLALVPAGILLVGTIGGFVRTYLVWRDGGRWPIWQAAGWVLMVSTLLYITMSASVLMN</sequence>
<dbReference type="OrthoDB" id="4563543at2"/>
<dbReference type="Proteomes" id="UP000183263">
    <property type="component" value="Unassembled WGS sequence"/>
</dbReference>
<dbReference type="AlphaFoldDB" id="A0A1G8RKR9"/>
<accession>A0A1G8RKR9</accession>
<reference evidence="1 2" key="1">
    <citation type="submission" date="2016-10" db="EMBL/GenBank/DDBJ databases">
        <authorList>
            <person name="de Groot N.N."/>
        </authorList>
    </citation>
    <scope>NUCLEOTIDE SEQUENCE [LARGE SCALE GENOMIC DNA]</scope>
    <source>
        <strain evidence="1 2">DSM 44892</strain>
    </source>
</reference>
<evidence type="ECO:0000313" key="2">
    <source>
        <dbReference type="Proteomes" id="UP000183263"/>
    </source>
</evidence>
<proteinExistence type="predicted"/>